<proteinExistence type="predicted"/>
<evidence type="ECO:0008006" key="3">
    <source>
        <dbReference type="Google" id="ProtNLM"/>
    </source>
</evidence>
<dbReference type="STRING" id="995034.SAMN05216219_2664"/>
<reference evidence="2" key="1">
    <citation type="submission" date="2016-10" db="EMBL/GenBank/DDBJ databases">
        <authorList>
            <person name="Varghese N."/>
            <person name="Submissions S."/>
        </authorList>
    </citation>
    <scope>NUCLEOTIDE SEQUENCE [LARGE SCALE GENOMIC DNA]</scope>
    <source>
        <strain evidence="2">CGMCC 1.11101</strain>
    </source>
</reference>
<dbReference type="AlphaFoldDB" id="A0A1I5D219"/>
<sequence>MGDRLVIEGELLTQTQTHLQSILTEFEGAEKFSEHVASLTGHPRLENEVRGFASSWNIKRAEVIKSVTALKESIGAISDAFNTLDADLAKALADTAGPVQAVPGIPSAS</sequence>
<dbReference type="EMBL" id="FOVM01000008">
    <property type="protein sequence ID" value="SFN93259.1"/>
    <property type="molecule type" value="Genomic_DNA"/>
</dbReference>
<dbReference type="OrthoDB" id="4828169at2"/>
<keyword evidence="2" id="KW-1185">Reference proteome</keyword>
<organism evidence="1 2">
    <name type="scientific">Mycetocola miduiensis</name>
    <dbReference type="NCBI Taxonomy" id="995034"/>
    <lineage>
        <taxon>Bacteria</taxon>
        <taxon>Bacillati</taxon>
        <taxon>Actinomycetota</taxon>
        <taxon>Actinomycetes</taxon>
        <taxon>Micrococcales</taxon>
        <taxon>Microbacteriaceae</taxon>
        <taxon>Mycetocola</taxon>
    </lineage>
</organism>
<evidence type="ECO:0000313" key="2">
    <source>
        <dbReference type="Proteomes" id="UP000198867"/>
    </source>
</evidence>
<evidence type="ECO:0000313" key="1">
    <source>
        <dbReference type="EMBL" id="SFN93259.1"/>
    </source>
</evidence>
<name>A0A1I5D219_9MICO</name>
<dbReference type="Proteomes" id="UP000198867">
    <property type="component" value="Unassembled WGS sequence"/>
</dbReference>
<gene>
    <name evidence="1" type="ORF">SAMN05216219_2664</name>
</gene>
<dbReference type="RefSeq" id="WP_090712236.1">
    <property type="nucleotide sequence ID" value="NZ_FOVM01000008.1"/>
</dbReference>
<protein>
    <recommendedName>
        <fullName evidence="3">Proteins of 100 residues with WXG</fullName>
    </recommendedName>
</protein>
<accession>A0A1I5D219</accession>